<accession>A0ABQ8F868</accession>
<keyword evidence="3" id="KW-1185">Reference proteome</keyword>
<dbReference type="Proteomes" id="UP001648503">
    <property type="component" value="Unassembled WGS sequence"/>
</dbReference>
<dbReference type="EMBL" id="JAFCIX010000341">
    <property type="protein sequence ID" value="KAH6593936.1"/>
    <property type="molecule type" value="Genomic_DNA"/>
</dbReference>
<reference evidence="2 3" key="1">
    <citation type="submission" date="2021-02" db="EMBL/GenBank/DDBJ databases">
        <title>Variation within the Batrachochytrium salamandrivorans European outbreak.</title>
        <authorList>
            <person name="Kelly M."/>
            <person name="Pasmans F."/>
            <person name="Shea T.P."/>
            <person name="Munoz J.F."/>
            <person name="Carranza S."/>
            <person name="Cuomo C.A."/>
            <person name="Martel A."/>
        </authorList>
    </citation>
    <scope>NUCLEOTIDE SEQUENCE [LARGE SCALE GENOMIC DNA]</scope>
    <source>
        <strain evidence="2 3">AMFP18/2</strain>
    </source>
</reference>
<keyword evidence="1" id="KW-0732">Signal</keyword>
<protein>
    <submittedName>
        <fullName evidence="2">Uncharacterized protein</fullName>
    </submittedName>
</protein>
<feature type="chain" id="PRO_5045793901" evidence="1">
    <location>
        <begin position="19"/>
        <end position="271"/>
    </location>
</feature>
<name>A0ABQ8F868_9FUNG</name>
<feature type="signal peptide" evidence="1">
    <location>
        <begin position="1"/>
        <end position="18"/>
    </location>
</feature>
<sequence length="271" mass="31183">MKLISFAVISLLAITVSAYPGLGTPPQYTQHYDQLQVEDKIAELKAAYEKEMEIQKSFKVEDFVMAEQRVVSLRSKMRYFKLALKEDGIGEAEKSARIEQYVDATKKWKKAYATMIAKNNEFKKARENRDNAHIELLIMKQHHERIAKHNVNNQDKIELSSCSYYSLEILKVQSDDVCRNAKDLAISKKGITYDIYKLGRAIHKADGSEKDKLVQTRKDLRSFSKDRLGGVELAQKHCSQIKNHVKDLTQQLLGLQVEGMCQVFRQKLEIN</sequence>
<organism evidence="2 3">
    <name type="scientific">Batrachochytrium salamandrivorans</name>
    <dbReference type="NCBI Taxonomy" id="1357716"/>
    <lineage>
        <taxon>Eukaryota</taxon>
        <taxon>Fungi</taxon>
        <taxon>Fungi incertae sedis</taxon>
        <taxon>Chytridiomycota</taxon>
        <taxon>Chytridiomycota incertae sedis</taxon>
        <taxon>Chytridiomycetes</taxon>
        <taxon>Rhizophydiales</taxon>
        <taxon>Rhizophydiales incertae sedis</taxon>
        <taxon>Batrachochytrium</taxon>
    </lineage>
</organism>
<gene>
    <name evidence="2" type="ORF">BASA50_006992</name>
</gene>
<evidence type="ECO:0000313" key="3">
    <source>
        <dbReference type="Proteomes" id="UP001648503"/>
    </source>
</evidence>
<comment type="caution">
    <text evidence="2">The sequence shown here is derived from an EMBL/GenBank/DDBJ whole genome shotgun (WGS) entry which is preliminary data.</text>
</comment>
<proteinExistence type="predicted"/>
<evidence type="ECO:0000313" key="2">
    <source>
        <dbReference type="EMBL" id="KAH6593936.1"/>
    </source>
</evidence>
<evidence type="ECO:0000256" key="1">
    <source>
        <dbReference type="SAM" id="SignalP"/>
    </source>
</evidence>